<dbReference type="Pfam" id="PF01799">
    <property type="entry name" value="Fer2_2"/>
    <property type="match status" value="1"/>
</dbReference>
<evidence type="ECO:0000256" key="1">
    <source>
        <dbReference type="SAM" id="SignalP"/>
    </source>
</evidence>
<evidence type="ECO:0000313" key="4">
    <source>
        <dbReference type="Proteomes" id="UP000276215"/>
    </source>
</evidence>
<dbReference type="PANTHER" id="PTHR45444">
    <property type="entry name" value="XANTHINE DEHYDROGENASE"/>
    <property type="match status" value="1"/>
</dbReference>
<dbReference type="PANTHER" id="PTHR45444:SF3">
    <property type="entry name" value="XANTHINE DEHYDROGENASE"/>
    <property type="match status" value="1"/>
</dbReference>
<accession>A0A3N4JCT9</accession>
<dbReference type="Gene3D" id="1.10.150.120">
    <property type="entry name" value="[2Fe-2S]-binding domain"/>
    <property type="match status" value="1"/>
</dbReference>
<dbReference type="Proteomes" id="UP000276215">
    <property type="component" value="Unassembled WGS sequence"/>
</dbReference>
<keyword evidence="4" id="KW-1185">Reference proteome</keyword>
<feature type="signal peptide" evidence="1">
    <location>
        <begin position="1"/>
        <end position="25"/>
    </location>
</feature>
<dbReference type="InterPro" id="IPR016208">
    <property type="entry name" value="Ald_Oxase/xanthine_DH-like"/>
</dbReference>
<gene>
    <name evidence="3" type="ORF">L873DRAFT_1773492</name>
</gene>
<sequence length="78" mass="8351">MVNACLAPVLSGLFSLFSGYGTVEGKHIITIKALGTAVNPHPLQERIAKLHDSQCGFCTPGIVMSLYALLRSSYDPVM</sequence>
<dbReference type="GO" id="GO:0005506">
    <property type="term" value="F:iron ion binding"/>
    <property type="evidence" value="ECO:0007669"/>
    <property type="project" value="InterPro"/>
</dbReference>
<dbReference type="EMBL" id="ML120418">
    <property type="protein sequence ID" value="RPA96083.1"/>
    <property type="molecule type" value="Genomic_DNA"/>
</dbReference>
<name>A0A3N4JCT9_9PEZI</name>
<feature type="domain" description="[2Fe-2S]-binding" evidence="2">
    <location>
        <begin position="30"/>
        <end position="73"/>
    </location>
</feature>
<protein>
    <recommendedName>
        <fullName evidence="2">[2Fe-2S]-binding domain-containing protein</fullName>
    </recommendedName>
</protein>
<proteinExistence type="predicted"/>
<keyword evidence="1" id="KW-0732">Signal</keyword>
<dbReference type="AlphaFoldDB" id="A0A3N4JCT9"/>
<dbReference type="SUPFAM" id="SSF47741">
    <property type="entry name" value="CO dehydrogenase ISP C-domain like"/>
    <property type="match status" value="1"/>
</dbReference>
<dbReference type="InterPro" id="IPR036884">
    <property type="entry name" value="2Fe-2S-bd_dom_sf"/>
</dbReference>
<organism evidence="3 4">
    <name type="scientific">Choiromyces venosus 120613-1</name>
    <dbReference type="NCBI Taxonomy" id="1336337"/>
    <lineage>
        <taxon>Eukaryota</taxon>
        <taxon>Fungi</taxon>
        <taxon>Dikarya</taxon>
        <taxon>Ascomycota</taxon>
        <taxon>Pezizomycotina</taxon>
        <taxon>Pezizomycetes</taxon>
        <taxon>Pezizales</taxon>
        <taxon>Tuberaceae</taxon>
        <taxon>Choiromyces</taxon>
    </lineage>
</organism>
<evidence type="ECO:0000259" key="2">
    <source>
        <dbReference type="Pfam" id="PF01799"/>
    </source>
</evidence>
<evidence type="ECO:0000313" key="3">
    <source>
        <dbReference type="EMBL" id="RPA96083.1"/>
    </source>
</evidence>
<dbReference type="InterPro" id="IPR002888">
    <property type="entry name" value="2Fe-2S-bd"/>
</dbReference>
<feature type="chain" id="PRO_5018090515" description="[2Fe-2S]-binding domain-containing protein" evidence="1">
    <location>
        <begin position="26"/>
        <end position="78"/>
    </location>
</feature>
<dbReference type="OrthoDB" id="5418408at2759"/>
<dbReference type="GO" id="GO:0016491">
    <property type="term" value="F:oxidoreductase activity"/>
    <property type="evidence" value="ECO:0007669"/>
    <property type="project" value="InterPro"/>
</dbReference>
<reference evidence="3 4" key="1">
    <citation type="journal article" date="2018" name="Nat. Ecol. Evol.">
        <title>Pezizomycetes genomes reveal the molecular basis of ectomycorrhizal truffle lifestyle.</title>
        <authorList>
            <person name="Murat C."/>
            <person name="Payen T."/>
            <person name="Noel B."/>
            <person name="Kuo A."/>
            <person name="Morin E."/>
            <person name="Chen J."/>
            <person name="Kohler A."/>
            <person name="Krizsan K."/>
            <person name="Balestrini R."/>
            <person name="Da Silva C."/>
            <person name="Montanini B."/>
            <person name="Hainaut M."/>
            <person name="Levati E."/>
            <person name="Barry K.W."/>
            <person name="Belfiori B."/>
            <person name="Cichocki N."/>
            <person name="Clum A."/>
            <person name="Dockter R.B."/>
            <person name="Fauchery L."/>
            <person name="Guy J."/>
            <person name="Iotti M."/>
            <person name="Le Tacon F."/>
            <person name="Lindquist E.A."/>
            <person name="Lipzen A."/>
            <person name="Malagnac F."/>
            <person name="Mello A."/>
            <person name="Molinier V."/>
            <person name="Miyauchi S."/>
            <person name="Poulain J."/>
            <person name="Riccioni C."/>
            <person name="Rubini A."/>
            <person name="Sitrit Y."/>
            <person name="Splivallo R."/>
            <person name="Traeger S."/>
            <person name="Wang M."/>
            <person name="Zifcakova L."/>
            <person name="Wipf D."/>
            <person name="Zambonelli A."/>
            <person name="Paolocci F."/>
            <person name="Nowrousian M."/>
            <person name="Ottonello S."/>
            <person name="Baldrian P."/>
            <person name="Spatafora J.W."/>
            <person name="Henrissat B."/>
            <person name="Nagy L.G."/>
            <person name="Aury J.M."/>
            <person name="Wincker P."/>
            <person name="Grigoriev I.V."/>
            <person name="Bonfante P."/>
            <person name="Martin F.M."/>
        </authorList>
    </citation>
    <scope>NUCLEOTIDE SEQUENCE [LARGE SCALE GENOMIC DNA]</scope>
    <source>
        <strain evidence="3 4">120613-1</strain>
    </source>
</reference>